<dbReference type="Proteomes" id="UP000006633">
    <property type="component" value="Chromosome"/>
</dbReference>
<evidence type="ECO:0000313" key="2">
    <source>
        <dbReference type="EMBL" id="ADH90902.1"/>
    </source>
</evidence>
<dbReference type="AlphaFoldDB" id="D7AAN5"/>
<proteinExistence type="predicted"/>
<dbReference type="NCBIfam" id="NF037970">
    <property type="entry name" value="vanZ_1"/>
    <property type="match status" value="1"/>
</dbReference>
<protein>
    <recommendedName>
        <fullName evidence="4">VanZ-like domain-containing protein</fullName>
    </recommendedName>
</protein>
<name>D7AAN5_ANCN5</name>
<dbReference type="RefSeq" id="WP_013168403.1">
    <property type="nucleotide sequence ID" value="NC_014217.1"/>
</dbReference>
<gene>
    <name evidence="2" type="ordered locus">Snov_3631</name>
</gene>
<accession>D7AAN5</accession>
<dbReference type="EMBL" id="CP002026">
    <property type="protein sequence ID" value="ADH90902.1"/>
    <property type="molecule type" value="Genomic_DNA"/>
</dbReference>
<evidence type="ECO:0008006" key="4">
    <source>
        <dbReference type="Google" id="ProtNLM"/>
    </source>
</evidence>
<evidence type="ECO:0000256" key="1">
    <source>
        <dbReference type="SAM" id="Phobius"/>
    </source>
</evidence>
<feature type="transmembrane region" description="Helical" evidence="1">
    <location>
        <begin position="7"/>
        <end position="26"/>
    </location>
</feature>
<dbReference type="KEGG" id="sno:Snov_3631"/>
<keyword evidence="3" id="KW-1185">Reference proteome</keyword>
<keyword evidence="1" id="KW-1133">Transmembrane helix</keyword>
<dbReference type="eggNOG" id="COG5652">
    <property type="taxonomic scope" value="Bacteria"/>
</dbReference>
<keyword evidence="1" id="KW-0812">Transmembrane</keyword>
<organism evidence="2 3">
    <name type="scientific">Ancylobacter novellus (strain ATCC 8093 / DSM 506 / JCM 20403 / CCM 1077 / IAM 12100 / NBRC 12443 / NCIMB 10456)</name>
    <name type="common">Starkeya novella</name>
    <dbReference type="NCBI Taxonomy" id="639283"/>
    <lineage>
        <taxon>Bacteria</taxon>
        <taxon>Pseudomonadati</taxon>
        <taxon>Pseudomonadota</taxon>
        <taxon>Alphaproteobacteria</taxon>
        <taxon>Hyphomicrobiales</taxon>
        <taxon>Xanthobacteraceae</taxon>
        <taxon>Ancylobacter</taxon>
    </lineage>
</organism>
<feature type="transmembrane region" description="Helical" evidence="1">
    <location>
        <begin position="63"/>
        <end position="83"/>
    </location>
</feature>
<dbReference type="STRING" id="639283.Snov_3631"/>
<feature type="transmembrane region" description="Helical" evidence="1">
    <location>
        <begin position="38"/>
        <end position="56"/>
    </location>
</feature>
<dbReference type="OrthoDB" id="8456762at2"/>
<keyword evidence="1" id="KW-0472">Membrane</keyword>
<sequence length="119" mass="12483">MPSYRRIARGAGYACLVVIVATSLLPARQMPRTGIPDWGEHFIAYAGTAFLFALILRRRIGRLAALVAALCLLAGAMEILQLLSPGRDTSLADFVAGSAGAAFGAALAMLAVRAIRPPC</sequence>
<dbReference type="HOGENOM" id="CLU_2059989_0_0_5"/>
<evidence type="ECO:0000313" key="3">
    <source>
        <dbReference type="Proteomes" id="UP000006633"/>
    </source>
</evidence>
<feature type="transmembrane region" description="Helical" evidence="1">
    <location>
        <begin position="95"/>
        <end position="115"/>
    </location>
</feature>
<reference evidence="2 3" key="1">
    <citation type="journal article" date="2012" name="Stand. Genomic Sci.">
        <title>Complete genome sequence of the facultatively chemolithoautotrophic and methylotrophic alpha Proteobacterium Starkeya novella type strain (ATCC 8093(T)).</title>
        <authorList>
            <person name="Kappler U."/>
            <person name="Davenport K."/>
            <person name="Beatson S."/>
            <person name="Lucas S."/>
            <person name="Lapidus A."/>
            <person name="Copeland A."/>
            <person name="Berry K.W."/>
            <person name="Glavina Del Rio T."/>
            <person name="Hammon N."/>
            <person name="Dalin E."/>
            <person name="Tice H."/>
            <person name="Pitluck S."/>
            <person name="Richardson P."/>
            <person name="Bruce D."/>
            <person name="Goodwin L.A."/>
            <person name="Han C."/>
            <person name="Tapia R."/>
            <person name="Detter J.C."/>
            <person name="Chang Y.J."/>
            <person name="Jeffries C.D."/>
            <person name="Land M."/>
            <person name="Hauser L."/>
            <person name="Kyrpides N.C."/>
            <person name="Goker M."/>
            <person name="Ivanova N."/>
            <person name="Klenk H.P."/>
            <person name="Woyke T."/>
        </authorList>
    </citation>
    <scope>NUCLEOTIDE SEQUENCE [LARGE SCALE GENOMIC DNA]</scope>
    <source>
        <strain evidence="3">ATCC 8093 / DSM 506 / JCM 20403 / CCM 1077 / IAM 12100 / NBRC 12443 / NCIMB 10456</strain>
    </source>
</reference>